<dbReference type="Proteomes" id="UP000288246">
    <property type="component" value="Unassembled WGS sequence"/>
</dbReference>
<gene>
    <name evidence="2" type="ORF">CTKZ_31660</name>
</gene>
<organism evidence="2 3">
    <name type="scientific">Cellulomonas algicola</name>
    <dbReference type="NCBI Taxonomy" id="2071633"/>
    <lineage>
        <taxon>Bacteria</taxon>
        <taxon>Bacillati</taxon>
        <taxon>Actinomycetota</taxon>
        <taxon>Actinomycetes</taxon>
        <taxon>Micrococcales</taxon>
        <taxon>Cellulomonadaceae</taxon>
        <taxon>Cellulomonas</taxon>
    </lineage>
</organism>
<evidence type="ECO:0000256" key="1">
    <source>
        <dbReference type="SAM" id="MobiDB-lite"/>
    </source>
</evidence>
<accession>A0A401V3X5</accession>
<feature type="region of interest" description="Disordered" evidence="1">
    <location>
        <begin position="124"/>
        <end position="197"/>
    </location>
</feature>
<sequence length="197" mass="20197">MDPDHPGGRASVPAAKGTVVADIGAFATANPPATDFLVPTGVQFAFEPYRDGFLVSDGHHNRLYQVRHDGAVSVRLALPNVVPTGLALKGSTVFVAESGPLPHLPQDGKVGAFGPRASSATTVAAGGPLMVESSGPAGTGCTRSRRATGRSEARRAPPRRPARAGCTPSATTARCGSSRTVSTSRRRSRSCTARPGS</sequence>
<dbReference type="AlphaFoldDB" id="A0A401V3X5"/>
<evidence type="ECO:0008006" key="4">
    <source>
        <dbReference type="Google" id="ProtNLM"/>
    </source>
</evidence>
<evidence type="ECO:0000313" key="3">
    <source>
        <dbReference type="Proteomes" id="UP000288246"/>
    </source>
</evidence>
<comment type="caution">
    <text evidence="2">The sequence shown here is derived from an EMBL/GenBank/DDBJ whole genome shotgun (WGS) entry which is preliminary data.</text>
</comment>
<evidence type="ECO:0000313" key="2">
    <source>
        <dbReference type="EMBL" id="GCD21604.1"/>
    </source>
</evidence>
<dbReference type="SUPFAM" id="SSF101898">
    <property type="entry name" value="NHL repeat"/>
    <property type="match status" value="1"/>
</dbReference>
<dbReference type="EMBL" id="BHYL01000314">
    <property type="protein sequence ID" value="GCD21604.1"/>
    <property type="molecule type" value="Genomic_DNA"/>
</dbReference>
<name>A0A401V3X5_9CELL</name>
<reference evidence="2 3" key="1">
    <citation type="submission" date="2018-11" db="EMBL/GenBank/DDBJ databases">
        <title>Draft genome sequence of Cellulomonas takizawaensis strain TKZ-21.</title>
        <authorList>
            <person name="Yamamura H."/>
            <person name="Hayashi T."/>
            <person name="Hamada M."/>
            <person name="Serisawa Y."/>
            <person name="Matsuyama K."/>
            <person name="Nakagawa Y."/>
            <person name="Otoguro M."/>
            <person name="Yanagida F."/>
            <person name="Hayakawa M."/>
        </authorList>
    </citation>
    <scope>NUCLEOTIDE SEQUENCE [LARGE SCALE GENOMIC DNA]</scope>
    <source>
        <strain evidence="2 3">TKZ-21</strain>
    </source>
</reference>
<protein>
    <recommendedName>
        <fullName evidence="4">Glucose/Sorbosone dehydrogenase domain-containing protein</fullName>
    </recommendedName>
</protein>
<keyword evidence="3" id="KW-1185">Reference proteome</keyword>
<proteinExistence type="predicted"/>